<feature type="domain" description="ABC transmembrane type-1" evidence="9">
    <location>
        <begin position="49"/>
        <end position="320"/>
    </location>
</feature>
<dbReference type="CDD" id="cd07346">
    <property type="entry name" value="ABC_6TM_exporters"/>
    <property type="match status" value="1"/>
</dbReference>
<dbReference type="GO" id="GO:0016887">
    <property type="term" value="F:ATP hydrolysis activity"/>
    <property type="evidence" value="ECO:0007669"/>
    <property type="project" value="InterPro"/>
</dbReference>
<dbReference type="InterPro" id="IPR027417">
    <property type="entry name" value="P-loop_NTPase"/>
</dbReference>
<organism evidence="10 11">
    <name type="scientific">Actinosynnema pretiosum</name>
    <dbReference type="NCBI Taxonomy" id="42197"/>
    <lineage>
        <taxon>Bacteria</taxon>
        <taxon>Bacillati</taxon>
        <taxon>Actinomycetota</taxon>
        <taxon>Actinomycetes</taxon>
        <taxon>Pseudonocardiales</taxon>
        <taxon>Pseudonocardiaceae</taxon>
        <taxon>Actinosynnema</taxon>
    </lineage>
</organism>
<comment type="subcellular location">
    <subcellularLocation>
        <location evidence="1">Cell membrane</location>
        <topology evidence="1">Multi-pass membrane protein</topology>
    </subcellularLocation>
</comment>
<dbReference type="SUPFAM" id="SSF52540">
    <property type="entry name" value="P-loop containing nucleoside triphosphate hydrolases"/>
    <property type="match status" value="1"/>
</dbReference>
<sequence>MSTQTGGAPADGAARRDDVPATLTFLRKLIAYSPGRYALAALGWGVFHLWPLLPGVLGKLLFDVLGGSAPAGVTVWTVVAIVVAGGLARCTAILGATVAWAGWYLRARALVQHNMLARVFRRPGAQALPGTEGESISTVRDDSDAIAMMGGWGFDMMSAIIFAGGGLAIMLSVDVQITLIVMVPLVAVLVLAQLAKARAYRIREQSREATAQVTGAIGEMVVAVRAIKASDRQRQMVARLRARNDVRKHAMIRDKVQSLALDSVFASTASLGAGLTLLAAAGQMRSGDFTIGDFVLFSTYLMQVADYTGFMGYLVRTYQQSGVSFTRAATLLQGAPPLSLVDHNPLHLKSEPPPPAEPEAAEPLRSLEVRSLTHVFPGSGQGIHDVSLDVRPGTVTVITGEVGSGKTTLLRSVLGLYEPQGGSVRWNGEEVADRGDFLLPPRVAYTAQSPTLLSGSIKENVLLGLPDDGRAEEAMALAVMGPDLERLDEGDATEIGVRGVRLSGGQIQRTAAARMFARRPDLLVMDDLSSALDVETEQELWRRVFAIGATCLAVSHRPAVLERADQVLLLEKGRVVAAGTLQELLESSPEMRRYYRRPSED</sequence>
<keyword evidence="6 7" id="KW-0472">Membrane</keyword>
<dbReference type="KEGG" id="apre:CNX65_18405"/>
<keyword evidence="5 7" id="KW-1133">Transmembrane helix</keyword>
<evidence type="ECO:0000256" key="2">
    <source>
        <dbReference type="ARBA" id="ARBA00022692"/>
    </source>
</evidence>
<dbReference type="EMBL" id="CP023445">
    <property type="protein sequence ID" value="ATE55014.1"/>
    <property type="molecule type" value="Genomic_DNA"/>
</dbReference>
<evidence type="ECO:0000256" key="5">
    <source>
        <dbReference type="ARBA" id="ARBA00022989"/>
    </source>
</evidence>
<dbReference type="PANTHER" id="PTHR24221">
    <property type="entry name" value="ATP-BINDING CASSETTE SUB-FAMILY B"/>
    <property type="match status" value="1"/>
</dbReference>
<evidence type="ECO:0000259" key="8">
    <source>
        <dbReference type="PROSITE" id="PS50893"/>
    </source>
</evidence>
<keyword evidence="2 7" id="KW-0812">Transmembrane</keyword>
<feature type="transmembrane region" description="Helical" evidence="7">
    <location>
        <begin position="37"/>
        <end position="53"/>
    </location>
</feature>
<dbReference type="Pfam" id="PF00664">
    <property type="entry name" value="ABC_membrane"/>
    <property type="match status" value="1"/>
</dbReference>
<name>A0A290Z7Q0_9PSEU</name>
<reference evidence="10" key="1">
    <citation type="submission" date="2017-09" db="EMBL/GenBank/DDBJ databases">
        <title>Complete Genome Sequence of ansamitocin-producing Bacterium Actinosynnema pretiosum X47.</title>
        <authorList>
            <person name="Cao G."/>
            <person name="Zong G."/>
            <person name="Zhong C."/>
            <person name="Fu J."/>
        </authorList>
    </citation>
    <scope>NUCLEOTIDE SEQUENCE [LARGE SCALE GENOMIC DNA]</scope>
    <source>
        <strain evidence="10">X47</strain>
    </source>
</reference>
<dbReference type="InterPro" id="IPR011527">
    <property type="entry name" value="ABC1_TM_dom"/>
</dbReference>
<dbReference type="Gene3D" id="1.20.1560.10">
    <property type="entry name" value="ABC transporter type 1, transmembrane domain"/>
    <property type="match status" value="1"/>
</dbReference>
<dbReference type="Gene3D" id="3.40.50.300">
    <property type="entry name" value="P-loop containing nucleotide triphosphate hydrolases"/>
    <property type="match status" value="1"/>
</dbReference>
<dbReference type="Proteomes" id="UP000218505">
    <property type="component" value="Chromosome"/>
</dbReference>
<feature type="transmembrane region" description="Helical" evidence="7">
    <location>
        <begin position="152"/>
        <end position="171"/>
    </location>
</feature>
<dbReference type="InterPro" id="IPR039421">
    <property type="entry name" value="Type_1_exporter"/>
</dbReference>
<feature type="transmembrane region" description="Helical" evidence="7">
    <location>
        <begin position="177"/>
        <end position="195"/>
    </location>
</feature>
<evidence type="ECO:0000256" key="6">
    <source>
        <dbReference type="ARBA" id="ARBA00023136"/>
    </source>
</evidence>
<dbReference type="InterPro" id="IPR036640">
    <property type="entry name" value="ABC1_TM_sf"/>
</dbReference>
<dbReference type="PROSITE" id="PS50929">
    <property type="entry name" value="ABC_TM1F"/>
    <property type="match status" value="1"/>
</dbReference>
<evidence type="ECO:0000256" key="4">
    <source>
        <dbReference type="ARBA" id="ARBA00022840"/>
    </source>
</evidence>
<dbReference type="GO" id="GO:0140359">
    <property type="term" value="F:ABC-type transporter activity"/>
    <property type="evidence" value="ECO:0007669"/>
    <property type="project" value="InterPro"/>
</dbReference>
<proteinExistence type="predicted"/>
<dbReference type="Pfam" id="PF00005">
    <property type="entry name" value="ABC_tran"/>
    <property type="match status" value="1"/>
</dbReference>
<keyword evidence="11" id="KW-1185">Reference proteome</keyword>
<dbReference type="PANTHER" id="PTHR24221:SF423">
    <property type="entry name" value="ABC TRANSPORTER"/>
    <property type="match status" value="1"/>
</dbReference>
<dbReference type="PROSITE" id="PS50893">
    <property type="entry name" value="ABC_TRANSPORTER_2"/>
    <property type="match status" value="1"/>
</dbReference>
<feature type="transmembrane region" description="Helical" evidence="7">
    <location>
        <begin position="73"/>
        <end position="105"/>
    </location>
</feature>
<evidence type="ECO:0000313" key="10">
    <source>
        <dbReference type="EMBL" id="ATE55014.1"/>
    </source>
</evidence>
<feature type="domain" description="ABC transporter" evidence="8">
    <location>
        <begin position="367"/>
        <end position="597"/>
    </location>
</feature>
<evidence type="ECO:0000256" key="1">
    <source>
        <dbReference type="ARBA" id="ARBA00004651"/>
    </source>
</evidence>
<keyword evidence="4 10" id="KW-0067">ATP-binding</keyword>
<dbReference type="InterPro" id="IPR003593">
    <property type="entry name" value="AAA+_ATPase"/>
</dbReference>
<evidence type="ECO:0000313" key="11">
    <source>
        <dbReference type="Proteomes" id="UP000218505"/>
    </source>
</evidence>
<evidence type="ECO:0000259" key="9">
    <source>
        <dbReference type="PROSITE" id="PS50929"/>
    </source>
</evidence>
<dbReference type="RefSeq" id="WP_096494712.1">
    <property type="nucleotide sequence ID" value="NZ_CP023445.1"/>
</dbReference>
<dbReference type="GO" id="GO:0005524">
    <property type="term" value="F:ATP binding"/>
    <property type="evidence" value="ECO:0007669"/>
    <property type="project" value="UniProtKB-KW"/>
</dbReference>
<evidence type="ECO:0000256" key="7">
    <source>
        <dbReference type="SAM" id="Phobius"/>
    </source>
</evidence>
<keyword evidence="3" id="KW-0547">Nucleotide-binding</keyword>
<gene>
    <name evidence="10" type="ORF">CNX65_18405</name>
</gene>
<evidence type="ECO:0000256" key="3">
    <source>
        <dbReference type="ARBA" id="ARBA00022741"/>
    </source>
</evidence>
<dbReference type="InterPro" id="IPR003439">
    <property type="entry name" value="ABC_transporter-like_ATP-bd"/>
</dbReference>
<feature type="transmembrane region" description="Helical" evidence="7">
    <location>
        <begin position="259"/>
        <end position="282"/>
    </location>
</feature>
<dbReference type="GO" id="GO:0005886">
    <property type="term" value="C:plasma membrane"/>
    <property type="evidence" value="ECO:0007669"/>
    <property type="project" value="UniProtKB-SubCell"/>
</dbReference>
<dbReference type="SUPFAM" id="SSF90123">
    <property type="entry name" value="ABC transporter transmembrane region"/>
    <property type="match status" value="1"/>
</dbReference>
<accession>A0A290Z7Q0</accession>
<dbReference type="AlphaFoldDB" id="A0A290Z7Q0"/>
<protein>
    <submittedName>
        <fullName evidence="10">ABC transporter ATP-binding protein</fullName>
    </submittedName>
</protein>
<dbReference type="SMART" id="SM00382">
    <property type="entry name" value="AAA"/>
    <property type="match status" value="1"/>
</dbReference>